<reference evidence="1 2" key="1">
    <citation type="journal article" date="2012" name="J. Bacteriol.">
        <title>Genome Sequence of Radiation-Resistant Modestobacter marinus Strain BC501, a Representative Actinobacterium That Thrives on Calcareous Stone Surfaces.</title>
        <authorList>
            <person name="Normand P."/>
            <person name="Gury J."/>
            <person name="Pujic P."/>
            <person name="Chouaia B."/>
            <person name="Crotti E."/>
            <person name="Brusetti L."/>
            <person name="Daffonchio D."/>
            <person name="Vacherie B."/>
            <person name="Barbe V."/>
            <person name="Medigue C."/>
            <person name="Calteau A."/>
            <person name="Ghodhbane-Gtari F."/>
            <person name="Essoussi I."/>
            <person name="Nouioui I."/>
            <person name="Abbassi-Ghozzi I."/>
            <person name="Gtari M."/>
        </authorList>
    </citation>
    <scope>NUCLEOTIDE SEQUENCE [LARGE SCALE GENOMIC DNA]</scope>
    <source>
        <strain evidence="2">BC 501</strain>
    </source>
</reference>
<dbReference type="STRING" id="477641.MODMU_2464"/>
<dbReference type="PROSITE" id="PS51257">
    <property type="entry name" value="PROKAR_LIPOPROTEIN"/>
    <property type="match status" value="1"/>
</dbReference>
<accession>I4EWY0</accession>
<keyword evidence="2" id="KW-1185">Reference proteome</keyword>
<evidence type="ECO:0000313" key="1">
    <source>
        <dbReference type="EMBL" id="CCH87893.1"/>
    </source>
</evidence>
<gene>
    <name evidence="1" type="ordered locus">MODMU_2464</name>
</gene>
<dbReference type="KEGG" id="mmar:MODMU_2464"/>
<organism evidence="1 2">
    <name type="scientific">Modestobacter italicus (strain DSM 44449 / CECT 9708 / BC 501)</name>
    <dbReference type="NCBI Taxonomy" id="2732864"/>
    <lineage>
        <taxon>Bacteria</taxon>
        <taxon>Bacillati</taxon>
        <taxon>Actinomycetota</taxon>
        <taxon>Actinomycetes</taxon>
        <taxon>Geodermatophilales</taxon>
        <taxon>Geodermatophilaceae</taxon>
        <taxon>Modestobacter</taxon>
    </lineage>
</organism>
<dbReference type="Proteomes" id="UP000006461">
    <property type="component" value="Chromosome"/>
</dbReference>
<dbReference type="PATRIC" id="fig|477641.3.peg.2342"/>
<dbReference type="eggNOG" id="COG0124">
    <property type="taxonomic scope" value="Bacteria"/>
</dbReference>
<dbReference type="EMBL" id="FO203431">
    <property type="protein sequence ID" value="CCH87893.1"/>
    <property type="molecule type" value="Genomic_DNA"/>
</dbReference>
<protein>
    <submittedName>
        <fullName evidence="1">Uncharacterized protein</fullName>
    </submittedName>
</protein>
<proteinExistence type="predicted"/>
<sequence>MPVKCTAGLHSAVRHTDPATGFRHHGFLNLLAACDALAAGEPAASAERWLAEDDGAALATAVRTWSPDRGARARAVFRSFGTCSVLEPVEDLVALGLLPAPDRTPA</sequence>
<dbReference type="AlphaFoldDB" id="I4EWY0"/>
<dbReference type="HOGENOM" id="CLU_2220168_0_0_11"/>
<evidence type="ECO:0000313" key="2">
    <source>
        <dbReference type="Proteomes" id="UP000006461"/>
    </source>
</evidence>
<name>I4EWY0_MODI5</name>